<evidence type="ECO:0000313" key="1">
    <source>
        <dbReference type="EMBL" id="HIR88019.1"/>
    </source>
</evidence>
<keyword evidence="1" id="KW-0067">ATP-binding</keyword>
<reference evidence="1" key="2">
    <citation type="journal article" date="2021" name="PeerJ">
        <title>Extensive microbial diversity within the chicken gut microbiome revealed by metagenomics and culture.</title>
        <authorList>
            <person name="Gilroy R."/>
            <person name="Ravi A."/>
            <person name="Getino M."/>
            <person name="Pursley I."/>
            <person name="Horton D.L."/>
            <person name="Alikhan N.F."/>
            <person name="Baker D."/>
            <person name="Gharbi K."/>
            <person name="Hall N."/>
            <person name="Watson M."/>
            <person name="Adriaenssens E.M."/>
            <person name="Foster-Nyarko E."/>
            <person name="Jarju S."/>
            <person name="Secka A."/>
            <person name="Antonio M."/>
            <person name="Oren A."/>
            <person name="Chaudhuri R.R."/>
            <person name="La Ragione R."/>
            <person name="Hildebrand F."/>
            <person name="Pallen M.J."/>
        </authorList>
    </citation>
    <scope>NUCLEOTIDE SEQUENCE</scope>
    <source>
        <strain evidence="1">ChiW13-3771</strain>
    </source>
</reference>
<comment type="caution">
    <text evidence="1">The sequence shown here is derived from an EMBL/GenBank/DDBJ whole genome shotgun (WGS) entry which is preliminary data.</text>
</comment>
<dbReference type="GO" id="GO:0005524">
    <property type="term" value="F:ATP binding"/>
    <property type="evidence" value="ECO:0007669"/>
    <property type="project" value="UniProtKB-KW"/>
</dbReference>
<accession>A0A9D1JCK1</accession>
<reference evidence="1" key="1">
    <citation type="submission" date="2020-10" db="EMBL/GenBank/DDBJ databases">
        <authorList>
            <person name="Gilroy R."/>
        </authorList>
    </citation>
    <scope>NUCLEOTIDE SEQUENCE</scope>
    <source>
        <strain evidence="1">ChiW13-3771</strain>
    </source>
</reference>
<keyword evidence="1" id="KW-0547">Nucleotide-binding</keyword>
<dbReference type="AlphaFoldDB" id="A0A9D1JCK1"/>
<dbReference type="SUPFAM" id="SSF52540">
    <property type="entry name" value="P-loop containing nucleoside triphosphate hydrolases"/>
    <property type="match status" value="1"/>
</dbReference>
<dbReference type="EMBL" id="DVHN01000042">
    <property type="protein sequence ID" value="HIR88019.1"/>
    <property type="molecule type" value="Genomic_DNA"/>
</dbReference>
<dbReference type="Proteomes" id="UP000824201">
    <property type="component" value="Unassembled WGS sequence"/>
</dbReference>
<organism evidence="1 2">
    <name type="scientific">Candidatus Fimimorpha faecalis</name>
    <dbReference type="NCBI Taxonomy" id="2840824"/>
    <lineage>
        <taxon>Bacteria</taxon>
        <taxon>Bacillati</taxon>
        <taxon>Bacillota</taxon>
        <taxon>Clostridia</taxon>
        <taxon>Eubacteriales</taxon>
        <taxon>Candidatus Fimimorpha</taxon>
    </lineage>
</organism>
<name>A0A9D1JCK1_9FIRM</name>
<evidence type="ECO:0000313" key="2">
    <source>
        <dbReference type="Proteomes" id="UP000824201"/>
    </source>
</evidence>
<proteinExistence type="predicted"/>
<gene>
    <name evidence="1" type="ORF">IAC96_03620</name>
</gene>
<sequence>MLEFFLNPMTSLLKTVCEKGKEKAAENLLEYADETIDRVELTAKIKEQMERYHNDVVLDSMESENLDYEELNHYIIDHLFRDVGACFNLPEKRQREQAKRSLIHSAYSYAKASRLEQKKLVSHYIQIFMQMVEHHYLQKVENKDLFLMGKTVDEIEKLLKEYCSQNQNTIIDSIHYHQSFAEYIDGIELPYNNNRAFHYRNNLIRFQGRKQELAALYKFLEDDRSLLWMAVTGDAGSGKSKLLYHFLQEISCLPEWKAIWLRRNACIQCNQFTEWNYPCNLVFVIDYAGIAAEEIGAWMERLENSRYRPEKIRFVLLERETIHKNREMELEPIWYQNLKGNRIRSECIERFLYQSSSESAFLELSGLSDEDLAQIISDYALAKGKSIDNATQEWMIEKAHEMDKKNDSPRPLIVLLAADAMLEGKQPTEKWDILGLVEHMVGKFKEHWENVLCAGEEERFLALEEMILFSTCVGGWEVGKKLPDPLADSSTKLLKMDADLLETLICAVNEAELYDGKLQPLEPDLIGEFYVLDYWRRKKYDTEYLKKLSHVLWKTPFEFAIFLDRCIKNYGNTKRFQDIFKDGMNIIQPEVKSELSFWLFAMLLVNLSNQQPLEERIETIARLEQLTQGYPHNEEIVLEYARGLFNLSCDQPLEERIETIAKLEQLTQIYLHNEEFVLTYAKGLFNLSIDLSEEAAGKIQIQLAELFEKHPHVEFLFLSLFS</sequence>
<protein>
    <submittedName>
        <fullName evidence="1">ATP-binding protein</fullName>
    </submittedName>
</protein>
<dbReference type="InterPro" id="IPR027417">
    <property type="entry name" value="P-loop_NTPase"/>
</dbReference>